<gene>
    <name evidence="7" type="ORF">TorRG33x02_195300</name>
</gene>
<dbReference type="OrthoDB" id="619632at2759"/>
<comment type="caution">
    <text evidence="7">The sequence shown here is derived from an EMBL/GenBank/DDBJ whole genome shotgun (WGS) entry which is preliminary data.</text>
</comment>
<keyword evidence="7" id="KW-0418">Kinase</keyword>
<keyword evidence="4" id="KW-1133">Transmembrane helix</keyword>
<dbReference type="AlphaFoldDB" id="A0A2P5EGN8"/>
<dbReference type="Pfam" id="PF00069">
    <property type="entry name" value="Pkinase"/>
    <property type="match status" value="1"/>
</dbReference>
<dbReference type="Proteomes" id="UP000237000">
    <property type="component" value="Unassembled WGS sequence"/>
</dbReference>
<accession>A0A2P5EGN8</accession>
<dbReference type="InterPro" id="IPR011009">
    <property type="entry name" value="Kinase-like_dom_sf"/>
</dbReference>
<evidence type="ECO:0000259" key="6">
    <source>
        <dbReference type="PROSITE" id="PS50011"/>
    </source>
</evidence>
<sequence length="189" mass="21095">MGLGRDYITVTTKVRDRRSTIMVIPSIGKCLEWILHCDVKSQNILLGSNYQPKVADFGLSKLLQRGELSDPSFSRIRGTRGYMAPEWVTNQSITTKADVYSYGLVVLEILTGKSPSSCVHTSSGAEETEQRGLVKWVKEIIDGTSEVEKIMDPLDERVALECVEEEKDARPTMSQVVKALSHHENDPLL</sequence>
<comment type="subcellular location">
    <subcellularLocation>
        <location evidence="1">Membrane</location>
        <topology evidence="1">Single-pass membrane protein</topology>
    </subcellularLocation>
</comment>
<dbReference type="Gene3D" id="1.10.510.10">
    <property type="entry name" value="Transferase(Phosphotransferase) domain 1"/>
    <property type="match status" value="1"/>
</dbReference>
<dbReference type="SUPFAM" id="SSF56112">
    <property type="entry name" value="Protein kinase-like (PK-like)"/>
    <property type="match status" value="1"/>
</dbReference>
<dbReference type="STRING" id="63057.A0A2P5EGN8"/>
<organism evidence="7 8">
    <name type="scientific">Trema orientale</name>
    <name type="common">Charcoal tree</name>
    <name type="synonym">Celtis orientalis</name>
    <dbReference type="NCBI Taxonomy" id="63057"/>
    <lineage>
        <taxon>Eukaryota</taxon>
        <taxon>Viridiplantae</taxon>
        <taxon>Streptophyta</taxon>
        <taxon>Embryophyta</taxon>
        <taxon>Tracheophyta</taxon>
        <taxon>Spermatophyta</taxon>
        <taxon>Magnoliopsida</taxon>
        <taxon>eudicotyledons</taxon>
        <taxon>Gunneridae</taxon>
        <taxon>Pentapetalae</taxon>
        <taxon>rosids</taxon>
        <taxon>fabids</taxon>
        <taxon>Rosales</taxon>
        <taxon>Cannabaceae</taxon>
        <taxon>Trema</taxon>
    </lineage>
</organism>
<reference evidence="8" key="1">
    <citation type="submission" date="2016-06" db="EMBL/GenBank/DDBJ databases">
        <title>Parallel loss of symbiosis genes in relatives of nitrogen-fixing non-legume Parasponia.</title>
        <authorList>
            <person name="Van Velzen R."/>
            <person name="Holmer R."/>
            <person name="Bu F."/>
            <person name="Rutten L."/>
            <person name="Van Zeijl A."/>
            <person name="Liu W."/>
            <person name="Santuari L."/>
            <person name="Cao Q."/>
            <person name="Sharma T."/>
            <person name="Shen D."/>
            <person name="Roswanjaya Y."/>
            <person name="Wardhani T."/>
            <person name="Kalhor M.S."/>
            <person name="Jansen J."/>
            <person name="Van den Hoogen J."/>
            <person name="Gungor B."/>
            <person name="Hartog M."/>
            <person name="Hontelez J."/>
            <person name="Verver J."/>
            <person name="Yang W.-C."/>
            <person name="Schijlen E."/>
            <person name="Repin R."/>
            <person name="Schilthuizen M."/>
            <person name="Schranz E."/>
            <person name="Heidstra R."/>
            <person name="Miyata K."/>
            <person name="Fedorova E."/>
            <person name="Kohlen W."/>
            <person name="Bisseling T."/>
            <person name="Smit S."/>
            <person name="Geurts R."/>
        </authorList>
    </citation>
    <scope>NUCLEOTIDE SEQUENCE [LARGE SCALE GENOMIC DNA]</scope>
    <source>
        <strain evidence="8">cv. RG33-2</strain>
    </source>
</reference>
<dbReference type="PROSITE" id="PS00108">
    <property type="entry name" value="PROTEIN_KINASE_ST"/>
    <property type="match status" value="1"/>
</dbReference>
<protein>
    <submittedName>
        <fullName evidence="7">Serine/threonine protein kinase</fullName>
    </submittedName>
</protein>
<dbReference type="InterPro" id="IPR008271">
    <property type="entry name" value="Ser/Thr_kinase_AS"/>
</dbReference>
<dbReference type="InParanoid" id="A0A2P5EGN8"/>
<evidence type="ECO:0000256" key="3">
    <source>
        <dbReference type="ARBA" id="ARBA00022729"/>
    </source>
</evidence>
<dbReference type="PANTHER" id="PTHR47974:SF3">
    <property type="entry name" value="RECEPTOR-LIKE SERINE_THREONINE-PROTEIN KINASE"/>
    <property type="match status" value="1"/>
</dbReference>
<keyword evidence="5" id="KW-0472">Membrane</keyword>
<dbReference type="EMBL" id="JXTC01000158">
    <property type="protein sequence ID" value="PON84703.1"/>
    <property type="molecule type" value="Genomic_DNA"/>
</dbReference>
<keyword evidence="7" id="KW-0723">Serine/threonine-protein kinase</keyword>
<dbReference type="InterPro" id="IPR000719">
    <property type="entry name" value="Prot_kinase_dom"/>
</dbReference>
<keyword evidence="7" id="KW-0808">Transferase</keyword>
<evidence type="ECO:0000256" key="5">
    <source>
        <dbReference type="ARBA" id="ARBA00023136"/>
    </source>
</evidence>
<evidence type="ECO:0000256" key="1">
    <source>
        <dbReference type="ARBA" id="ARBA00004167"/>
    </source>
</evidence>
<evidence type="ECO:0000313" key="8">
    <source>
        <dbReference type="Proteomes" id="UP000237000"/>
    </source>
</evidence>
<feature type="domain" description="Protein kinase" evidence="6">
    <location>
        <begin position="1"/>
        <end position="189"/>
    </location>
</feature>
<keyword evidence="2" id="KW-0812">Transmembrane</keyword>
<dbReference type="GO" id="GO:0004674">
    <property type="term" value="F:protein serine/threonine kinase activity"/>
    <property type="evidence" value="ECO:0007669"/>
    <property type="project" value="UniProtKB-KW"/>
</dbReference>
<proteinExistence type="predicted"/>
<evidence type="ECO:0000256" key="2">
    <source>
        <dbReference type="ARBA" id="ARBA00022692"/>
    </source>
</evidence>
<dbReference type="PROSITE" id="PS50011">
    <property type="entry name" value="PROTEIN_KINASE_DOM"/>
    <property type="match status" value="1"/>
</dbReference>
<dbReference type="SMART" id="SM00220">
    <property type="entry name" value="S_TKc"/>
    <property type="match status" value="1"/>
</dbReference>
<dbReference type="GO" id="GO:0005524">
    <property type="term" value="F:ATP binding"/>
    <property type="evidence" value="ECO:0007669"/>
    <property type="project" value="InterPro"/>
</dbReference>
<keyword evidence="8" id="KW-1185">Reference proteome</keyword>
<evidence type="ECO:0000256" key="4">
    <source>
        <dbReference type="ARBA" id="ARBA00022989"/>
    </source>
</evidence>
<name>A0A2P5EGN8_TREOI</name>
<dbReference type="PANTHER" id="PTHR47974">
    <property type="entry name" value="OS07G0415500 PROTEIN"/>
    <property type="match status" value="1"/>
</dbReference>
<keyword evidence="3" id="KW-0732">Signal</keyword>
<evidence type="ECO:0000313" key="7">
    <source>
        <dbReference type="EMBL" id="PON84703.1"/>
    </source>
</evidence>
<dbReference type="GO" id="GO:0016020">
    <property type="term" value="C:membrane"/>
    <property type="evidence" value="ECO:0007669"/>
    <property type="project" value="UniProtKB-SubCell"/>
</dbReference>